<feature type="signal peptide" evidence="1">
    <location>
        <begin position="1"/>
        <end position="22"/>
    </location>
</feature>
<dbReference type="GO" id="GO:0004622">
    <property type="term" value="F:phosphatidylcholine lysophospholipase activity"/>
    <property type="evidence" value="ECO:0007669"/>
    <property type="project" value="TreeGrafter"/>
</dbReference>
<dbReference type="PANTHER" id="PTHR30383">
    <property type="entry name" value="THIOESTERASE 1/PROTEASE 1/LYSOPHOSPHOLIPASE L1"/>
    <property type="match status" value="1"/>
</dbReference>
<dbReference type="STRING" id="871651.SAMN05421688_0288"/>
<feature type="chain" id="PRO_5011514888" evidence="1">
    <location>
        <begin position="23"/>
        <end position="212"/>
    </location>
</feature>
<keyword evidence="4" id="KW-1185">Reference proteome</keyword>
<evidence type="ECO:0000259" key="2">
    <source>
        <dbReference type="Pfam" id="PF13472"/>
    </source>
</evidence>
<feature type="domain" description="SGNH hydrolase-type esterase" evidence="2">
    <location>
        <begin position="29"/>
        <end position="194"/>
    </location>
</feature>
<dbReference type="SUPFAM" id="SSF52266">
    <property type="entry name" value="SGNH hydrolase"/>
    <property type="match status" value="1"/>
</dbReference>
<dbReference type="AlphaFoldDB" id="A0A1I0V532"/>
<evidence type="ECO:0000313" key="4">
    <source>
        <dbReference type="Proteomes" id="UP000198796"/>
    </source>
</evidence>
<reference evidence="3 4" key="1">
    <citation type="submission" date="2016-10" db="EMBL/GenBank/DDBJ databases">
        <authorList>
            <person name="de Groot N.N."/>
        </authorList>
    </citation>
    <scope>NUCLEOTIDE SEQUENCE [LARGE SCALE GENOMIC DNA]</scope>
    <source>
        <strain evidence="3 4">DSM 29316</strain>
    </source>
</reference>
<dbReference type="PROSITE" id="PS01098">
    <property type="entry name" value="LIPASE_GDSL_SER"/>
    <property type="match status" value="1"/>
</dbReference>
<dbReference type="InterPro" id="IPR008265">
    <property type="entry name" value="Lipase_GDSL_AS"/>
</dbReference>
<dbReference type="PANTHER" id="PTHR30383:SF24">
    <property type="entry name" value="THIOESTERASE 1_PROTEASE 1_LYSOPHOSPHOLIPASE L1"/>
    <property type="match status" value="1"/>
</dbReference>
<evidence type="ECO:0000256" key="1">
    <source>
        <dbReference type="SAM" id="SignalP"/>
    </source>
</evidence>
<gene>
    <name evidence="3" type="ORF">SAMN05421688_0288</name>
</gene>
<dbReference type="Gene3D" id="3.40.50.1110">
    <property type="entry name" value="SGNH hydrolase"/>
    <property type="match status" value="1"/>
</dbReference>
<sequence length="212" mass="22517">MLQARRKVLATILAIWGVAATAEEVDLLAFGDSLTAGYGLIETEGFVPQLRDWLAAQGHEVRVVNAGVSGDTTAGGAARIGWSLTPEIDAMILTLGGNDLLRGIDPAVTRANLDTILSEAEAHGVSVLVVGLRAPDNYGPEYKTAFDAIYPDLAEDYGALYEPSFFAGLGEDDPREARQYFQPDGIHPNADGVRRIIEALGPRVIGLITGAE</sequence>
<dbReference type="CDD" id="cd01822">
    <property type="entry name" value="Lysophospholipase_L1_like"/>
    <property type="match status" value="1"/>
</dbReference>
<dbReference type="InterPro" id="IPR036514">
    <property type="entry name" value="SGNH_hydro_sf"/>
</dbReference>
<dbReference type="InterPro" id="IPR051532">
    <property type="entry name" value="Ester_Hydrolysis_Enzymes"/>
</dbReference>
<name>A0A1I0V532_9RHOB</name>
<accession>A0A1I0V532</accession>
<keyword evidence="1" id="KW-0732">Signal</keyword>
<evidence type="ECO:0000313" key="3">
    <source>
        <dbReference type="EMBL" id="SFA71190.1"/>
    </source>
</evidence>
<dbReference type="Proteomes" id="UP000198796">
    <property type="component" value="Unassembled WGS sequence"/>
</dbReference>
<dbReference type="Pfam" id="PF13472">
    <property type="entry name" value="Lipase_GDSL_2"/>
    <property type="match status" value="1"/>
</dbReference>
<organism evidence="3 4">
    <name type="scientific">Poseidonocella pacifica</name>
    <dbReference type="NCBI Taxonomy" id="871651"/>
    <lineage>
        <taxon>Bacteria</taxon>
        <taxon>Pseudomonadati</taxon>
        <taxon>Pseudomonadota</taxon>
        <taxon>Alphaproteobacteria</taxon>
        <taxon>Rhodobacterales</taxon>
        <taxon>Roseobacteraceae</taxon>
        <taxon>Poseidonocella</taxon>
    </lineage>
</organism>
<dbReference type="GO" id="GO:0006629">
    <property type="term" value="P:lipid metabolic process"/>
    <property type="evidence" value="ECO:0007669"/>
    <property type="project" value="InterPro"/>
</dbReference>
<protein>
    <submittedName>
        <fullName evidence="3">Acyl-CoA thioesterase-1</fullName>
    </submittedName>
</protein>
<proteinExistence type="predicted"/>
<dbReference type="InterPro" id="IPR013830">
    <property type="entry name" value="SGNH_hydro"/>
</dbReference>
<dbReference type="EMBL" id="FOJU01000001">
    <property type="protein sequence ID" value="SFA71190.1"/>
    <property type="molecule type" value="Genomic_DNA"/>
</dbReference>